<evidence type="ECO:0000313" key="1">
    <source>
        <dbReference type="EMBL" id="NOU52938.1"/>
    </source>
</evidence>
<gene>
    <name evidence="1" type="ORF">HG263_20770</name>
</gene>
<keyword evidence="2" id="KW-1185">Reference proteome</keyword>
<proteinExistence type="predicted"/>
<accession>A0A849VJX2</accession>
<dbReference type="Proteomes" id="UP000586305">
    <property type="component" value="Unassembled WGS sequence"/>
</dbReference>
<comment type="caution">
    <text evidence="1">The sequence shown here is derived from an EMBL/GenBank/DDBJ whole genome shotgun (WGS) entry which is preliminary data.</text>
</comment>
<dbReference type="AlphaFoldDB" id="A0A849VJX2"/>
<evidence type="ECO:0000313" key="2">
    <source>
        <dbReference type="Proteomes" id="UP000586305"/>
    </source>
</evidence>
<sequence>MKQQMQLRLSKRAHTVRFNNIQPLFENVYSPSEGRVGHALLPDYGLLNLSEFMRELSFLGMTIGLRFVMNLSTFMTKYLLVVGANKSAE</sequence>
<dbReference type="EMBL" id="JABBPG010000013">
    <property type="protein sequence ID" value="NOU52938.1"/>
    <property type="molecule type" value="Genomic_DNA"/>
</dbReference>
<dbReference type="RefSeq" id="WP_171627989.1">
    <property type="nucleotide sequence ID" value="NZ_JABBPG010000013.1"/>
</dbReference>
<name>A0A849VJX2_9GAMM</name>
<reference evidence="1 2" key="1">
    <citation type="submission" date="2020-04" db="EMBL/GenBank/DDBJ databases">
        <title>Pseudoalteromonas caenipelagi sp. nov., isolated from a tidal flat.</title>
        <authorList>
            <person name="Park S."/>
            <person name="Yoon J.-H."/>
        </authorList>
    </citation>
    <scope>NUCLEOTIDE SEQUENCE [LARGE SCALE GENOMIC DNA]</scope>
    <source>
        <strain evidence="1 2">JBTF-M23</strain>
    </source>
</reference>
<protein>
    <submittedName>
        <fullName evidence="1">Uncharacterized protein</fullName>
    </submittedName>
</protein>
<organism evidence="1 2">
    <name type="scientific">Pseudoalteromonas caenipelagi</name>
    <dbReference type="NCBI Taxonomy" id="2726988"/>
    <lineage>
        <taxon>Bacteria</taxon>
        <taxon>Pseudomonadati</taxon>
        <taxon>Pseudomonadota</taxon>
        <taxon>Gammaproteobacteria</taxon>
        <taxon>Alteromonadales</taxon>
        <taxon>Pseudoalteromonadaceae</taxon>
        <taxon>Pseudoalteromonas</taxon>
    </lineage>
</organism>